<organism evidence="1 2">
    <name type="scientific">Streblomastix strix</name>
    <dbReference type="NCBI Taxonomy" id="222440"/>
    <lineage>
        <taxon>Eukaryota</taxon>
        <taxon>Metamonada</taxon>
        <taxon>Preaxostyla</taxon>
        <taxon>Oxymonadida</taxon>
        <taxon>Streblomastigidae</taxon>
        <taxon>Streblomastix</taxon>
    </lineage>
</organism>
<dbReference type="Proteomes" id="UP000324800">
    <property type="component" value="Unassembled WGS sequence"/>
</dbReference>
<proteinExistence type="predicted"/>
<comment type="caution">
    <text evidence="1">The sequence shown here is derived from an EMBL/GenBank/DDBJ whole genome shotgun (WGS) entry which is preliminary data.</text>
</comment>
<accession>A0A5J4W415</accession>
<feature type="non-terminal residue" evidence="1">
    <location>
        <position position="1"/>
    </location>
</feature>
<protein>
    <submittedName>
        <fullName evidence="1">Uncharacterized protein</fullName>
    </submittedName>
</protein>
<sequence length="186" mass="20116">TVHIEKPKLQMKENPCNSYDEGVRIQRSANSYYRGIFIGCSPLSTTGALTDQRSIVNIQDGTFRICVNQQLGTNDQGLKISADGLTSNFYGIVNSGSMQINPTATGYDDGLRIQRADPKITGNSSNQLGCSRTSNTVAIEGQWSIFTPPNSSINNPQSFVIAKSSQAGDNTRELQISADGNTLTFN</sequence>
<gene>
    <name evidence="1" type="ORF">EZS28_015061</name>
</gene>
<evidence type="ECO:0000313" key="1">
    <source>
        <dbReference type="EMBL" id="KAA6389412.1"/>
    </source>
</evidence>
<reference evidence="1 2" key="1">
    <citation type="submission" date="2019-03" db="EMBL/GenBank/DDBJ databases">
        <title>Single cell metagenomics reveals metabolic interactions within the superorganism composed of flagellate Streblomastix strix and complex community of Bacteroidetes bacteria on its surface.</title>
        <authorList>
            <person name="Treitli S.C."/>
            <person name="Kolisko M."/>
            <person name="Husnik F."/>
            <person name="Keeling P."/>
            <person name="Hampl V."/>
        </authorList>
    </citation>
    <scope>NUCLEOTIDE SEQUENCE [LARGE SCALE GENOMIC DNA]</scope>
    <source>
        <strain evidence="1">ST1C</strain>
    </source>
</reference>
<evidence type="ECO:0000313" key="2">
    <source>
        <dbReference type="Proteomes" id="UP000324800"/>
    </source>
</evidence>
<dbReference type="EMBL" id="SNRW01003598">
    <property type="protein sequence ID" value="KAA6389412.1"/>
    <property type="molecule type" value="Genomic_DNA"/>
</dbReference>
<name>A0A5J4W415_9EUKA</name>
<dbReference type="AlphaFoldDB" id="A0A5J4W415"/>